<evidence type="ECO:0000256" key="6">
    <source>
        <dbReference type="RuleBase" id="RU004379"/>
    </source>
</evidence>
<dbReference type="OrthoDB" id="19179at2759"/>
<dbReference type="PANTHER" id="PTHR23291">
    <property type="entry name" value="BAX INHIBITOR-RELATED"/>
    <property type="match status" value="1"/>
</dbReference>
<comment type="similarity">
    <text evidence="2 6">Belongs to the BI1 family.</text>
</comment>
<dbReference type="Proteomes" id="UP000011083">
    <property type="component" value="Unassembled WGS sequence"/>
</dbReference>
<dbReference type="STRING" id="1257118.L8HG39"/>
<protein>
    <submittedName>
        <fullName evidence="7">Bax inhibitor 1, putative</fullName>
    </submittedName>
</protein>
<feature type="transmembrane region" description="Helical" evidence="6">
    <location>
        <begin position="167"/>
        <end position="186"/>
    </location>
</feature>
<keyword evidence="8" id="KW-1185">Reference proteome</keyword>
<feature type="transmembrane region" description="Helical" evidence="6">
    <location>
        <begin position="54"/>
        <end position="73"/>
    </location>
</feature>
<dbReference type="GO" id="GO:0016020">
    <property type="term" value="C:membrane"/>
    <property type="evidence" value="ECO:0007669"/>
    <property type="project" value="UniProtKB-SubCell"/>
</dbReference>
<evidence type="ECO:0000256" key="4">
    <source>
        <dbReference type="ARBA" id="ARBA00022989"/>
    </source>
</evidence>
<feature type="transmembrane region" description="Helical" evidence="6">
    <location>
        <begin position="112"/>
        <end position="133"/>
    </location>
</feature>
<proteinExistence type="inferred from homology"/>
<comment type="subcellular location">
    <subcellularLocation>
        <location evidence="1">Membrane</location>
        <topology evidence="1">Multi-pass membrane protein</topology>
    </subcellularLocation>
</comment>
<sequence>MTTFTDRKINWDAVKDFSPINQRLKQHLVRVYSTLAATLAMSAIGAWAHVAYNLGGLISFFATIGLIAMLHLTPAFDENVPKRTLFLFGIGFFQGCSIGPLLAYTLELDPLILVNAFVGTFAIFGCFSASALFAQRRSMLYLGAFLSSGLSLLFWVSIANIFLGTALLSNVTLYLGLLVFCGFVMFDTQLVIEKFHMGNQDYLAHSLELFLDFINIFVRLVVILSKDKKKNSRK</sequence>
<feature type="transmembrane region" description="Helical" evidence="6">
    <location>
        <begin position="85"/>
        <end position="106"/>
    </location>
</feature>
<organism evidence="7 8">
    <name type="scientific">Acanthamoeba castellanii (strain ATCC 30010 / Neff)</name>
    <dbReference type="NCBI Taxonomy" id="1257118"/>
    <lineage>
        <taxon>Eukaryota</taxon>
        <taxon>Amoebozoa</taxon>
        <taxon>Discosea</taxon>
        <taxon>Longamoebia</taxon>
        <taxon>Centramoebida</taxon>
        <taxon>Acanthamoebidae</taxon>
        <taxon>Acanthamoeba</taxon>
    </lineage>
</organism>
<name>L8HG39_ACACF</name>
<dbReference type="CDD" id="cd10430">
    <property type="entry name" value="BI-1"/>
    <property type="match status" value="1"/>
</dbReference>
<evidence type="ECO:0000256" key="1">
    <source>
        <dbReference type="ARBA" id="ARBA00004141"/>
    </source>
</evidence>
<dbReference type="PANTHER" id="PTHR23291:SF32">
    <property type="entry name" value="BAX INHIBITOR 1"/>
    <property type="match status" value="1"/>
</dbReference>
<dbReference type="GeneID" id="14924676"/>
<dbReference type="AlphaFoldDB" id="L8HG39"/>
<evidence type="ECO:0000313" key="8">
    <source>
        <dbReference type="Proteomes" id="UP000011083"/>
    </source>
</evidence>
<evidence type="ECO:0000256" key="5">
    <source>
        <dbReference type="ARBA" id="ARBA00023136"/>
    </source>
</evidence>
<feature type="transmembrane region" description="Helical" evidence="6">
    <location>
        <begin position="28"/>
        <end position="48"/>
    </location>
</feature>
<gene>
    <name evidence="7" type="ORF">ACA1_073370</name>
</gene>
<evidence type="ECO:0000256" key="3">
    <source>
        <dbReference type="ARBA" id="ARBA00022692"/>
    </source>
</evidence>
<keyword evidence="5 6" id="KW-0472">Membrane</keyword>
<evidence type="ECO:0000313" key="7">
    <source>
        <dbReference type="EMBL" id="ELR23693.1"/>
    </source>
</evidence>
<dbReference type="EMBL" id="KB007857">
    <property type="protein sequence ID" value="ELR23693.1"/>
    <property type="molecule type" value="Genomic_DNA"/>
</dbReference>
<accession>L8HG39</accession>
<dbReference type="KEGG" id="acan:ACA1_073370"/>
<dbReference type="OMA" id="SRDFIMH"/>
<keyword evidence="4 6" id="KW-1133">Transmembrane helix</keyword>
<dbReference type="RefSeq" id="XP_004353221.1">
    <property type="nucleotide sequence ID" value="XM_004353169.1"/>
</dbReference>
<feature type="transmembrane region" description="Helical" evidence="6">
    <location>
        <begin position="140"/>
        <end position="161"/>
    </location>
</feature>
<dbReference type="InterPro" id="IPR006214">
    <property type="entry name" value="Bax_inhibitor_1-related"/>
</dbReference>
<evidence type="ECO:0000256" key="2">
    <source>
        <dbReference type="ARBA" id="ARBA00010350"/>
    </source>
</evidence>
<reference evidence="7 8" key="1">
    <citation type="journal article" date="2013" name="Genome Biol.">
        <title>Genome of Acanthamoeba castellanii highlights extensive lateral gene transfer and early evolution of tyrosine kinase signaling.</title>
        <authorList>
            <person name="Clarke M."/>
            <person name="Lohan A.J."/>
            <person name="Liu B."/>
            <person name="Lagkouvardos I."/>
            <person name="Roy S."/>
            <person name="Zafar N."/>
            <person name="Bertelli C."/>
            <person name="Schilde C."/>
            <person name="Kianianmomeni A."/>
            <person name="Burglin T.R."/>
            <person name="Frech C."/>
            <person name="Turcotte B."/>
            <person name="Kopec K.O."/>
            <person name="Synnott J.M."/>
            <person name="Choo C."/>
            <person name="Paponov I."/>
            <person name="Finkler A."/>
            <person name="Soon Heng Tan C."/>
            <person name="Hutchins A.P."/>
            <person name="Weinmeier T."/>
            <person name="Rattei T."/>
            <person name="Chu J.S."/>
            <person name="Gimenez G."/>
            <person name="Irimia M."/>
            <person name="Rigden D.J."/>
            <person name="Fitzpatrick D.A."/>
            <person name="Lorenzo-Morales J."/>
            <person name="Bateman A."/>
            <person name="Chiu C.H."/>
            <person name="Tang P."/>
            <person name="Hegemann P."/>
            <person name="Fromm H."/>
            <person name="Raoult D."/>
            <person name="Greub G."/>
            <person name="Miranda-Saavedra D."/>
            <person name="Chen N."/>
            <person name="Nash P."/>
            <person name="Ginger M.L."/>
            <person name="Horn M."/>
            <person name="Schaap P."/>
            <person name="Caler L."/>
            <person name="Loftus B."/>
        </authorList>
    </citation>
    <scope>NUCLEOTIDE SEQUENCE [LARGE SCALE GENOMIC DNA]</scope>
    <source>
        <strain evidence="7 8">Neff</strain>
    </source>
</reference>
<dbReference type="Pfam" id="PF01027">
    <property type="entry name" value="Bax1-I"/>
    <property type="match status" value="1"/>
</dbReference>
<dbReference type="VEuPathDB" id="AmoebaDB:ACA1_073370"/>
<keyword evidence="3 6" id="KW-0812">Transmembrane</keyword>